<dbReference type="GeneID" id="19191958"/>
<protein>
    <submittedName>
        <fullName evidence="3">Uncharacterized protein</fullName>
    </submittedName>
</protein>
<dbReference type="EMBL" id="AMGX01000011">
    <property type="protein sequence ID" value="EXJ69216.1"/>
    <property type="molecule type" value="Genomic_DNA"/>
</dbReference>
<gene>
    <name evidence="3" type="ORF">A1O5_07252</name>
</gene>
<dbReference type="STRING" id="1182543.W9WX32"/>
<name>W9WX32_9EURO</name>
<dbReference type="InterPro" id="IPR053008">
    <property type="entry name" value="Phomopsin_biosynth_assoc"/>
</dbReference>
<dbReference type="RefSeq" id="XP_007746031.1">
    <property type="nucleotide sequence ID" value="XM_007747841.1"/>
</dbReference>
<dbReference type="HOGENOM" id="CLU_066042_4_1_1"/>
<feature type="region of interest" description="Disordered" evidence="1">
    <location>
        <begin position="21"/>
        <end position="40"/>
    </location>
</feature>
<evidence type="ECO:0000313" key="3">
    <source>
        <dbReference type="EMBL" id="EXJ69216.1"/>
    </source>
</evidence>
<organism evidence="3 4">
    <name type="scientific">Cladophialophora psammophila CBS 110553</name>
    <dbReference type="NCBI Taxonomy" id="1182543"/>
    <lineage>
        <taxon>Eukaryota</taxon>
        <taxon>Fungi</taxon>
        <taxon>Dikarya</taxon>
        <taxon>Ascomycota</taxon>
        <taxon>Pezizomycotina</taxon>
        <taxon>Eurotiomycetes</taxon>
        <taxon>Chaetothyriomycetidae</taxon>
        <taxon>Chaetothyriales</taxon>
        <taxon>Herpotrichiellaceae</taxon>
        <taxon>Cladophialophora</taxon>
    </lineage>
</organism>
<feature type="transmembrane region" description="Helical" evidence="2">
    <location>
        <begin position="52"/>
        <end position="74"/>
    </location>
</feature>
<proteinExistence type="predicted"/>
<comment type="caution">
    <text evidence="3">The sequence shown here is derived from an EMBL/GenBank/DDBJ whole genome shotgun (WGS) entry which is preliminary data.</text>
</comment>
<keyword evidence="4" id="KW-1185">Reference proteome</keyword>
<evidence type="ECO:0000256" key="1">
    <source>
        <dbReference type="SAM" id="MobiDB-lite"/>
    </source>
</evidence>
<keyword evidence="2" id="KW-0812">Transmembrane</keyword>
<dbReference type="PANTHER" id="PTHR35896:SF3">
    <property type="entry name" value="MAJOR FACILITATOR SUPERFAMILY TRANSPORTER"/>
    <property type="match status" value="1"/>
</dbReference>
<sequence length="234" mass="25651">MVLGSMSRRLRYDLLPTATTAAGAEEEEGEEGSDLSPYTGTEKAWQSERAKIVSMAVLIVVVLVSVSLGLRFIIAESARTNASLSSSQQDCGSTRGEALSRGCAFDIVSFAWMAPACYDRELAAEFSSLRAWGWFLDENRTQAVSQREVELGEFDALYVSSEQLAYHCVFTWQKMHRALLRKAPLDSVVGGYKHTEFCARKLGGGGGERGQQHSDRPDKAAARMVSRFASCGEM</sequence>
<dbReference type="OrthoDB" id="3501153at2759"/>
<dbReference type="PANTHER" id="PTHR35896">
    <property type="entry name" value="IG-LIKE DOMAIN-CONTAINING PROTEIN"/>
    <property type="match status" value="1"/>
</dbReference>
<reference evidence="3 4" key="1">
    <citation type="submission" date="2013-03" db="EMBL/GenBank/DDBJ databases">
        <title>The Genome Sequence of Cladophialophora psammophila CBS 110553.</title>
        <authorList>
            <consortium name="The Broad Institute Genomics Platform"/>
            <person name="Cuomo C."/>
            <person name="de Hoog S."/>
            <person name="Gorbushina A."/>
            <person name="Walker B."/>
            <person name="Young S.K."/>
            <person name="Zeng Q."/>
            <person name="Gargeya S."/>
            <person name="Fitzgerald M."/>
            <person name="Haas B."/>
            <person name="Abouelleil A."/>
            <person name="Allen A.W."/>
            <person name="Alvarado L."/>
            <person name="Arachchi H.M."/>
            <person name="Berlin A.M."/>
            <person name="Chapman S.B."/>
            <person name="Gainer-Dewar J."/>
            <person name="Goldberg J."/>
            <person name="Griggs A."/>
            <person name="Gujja S."/>
            <person name="Hansen M."/>
            <person name="Howarth C."/>
            <person name="Imamovic A."/>
            <person name="Ireland A."/>
            <person name="Larimer J."/>
            <person name="McCowan C."/>
            <person name="Murphy C."/>
            <person name="Pearson M."/>
            <person name="Poon T.W."/>
            <person name="Priest M."/>
            <person name="Roberts A."/>
            <person name="Saif S."/>
            <person name="Shea T."/>
            <person name="Sisk P."/>
            <person name="Sykes S."/>
            <person name="Wortman J."/>
            <person name="Nusbaum C."/>
            <person name="Birren B."/>
        </authorList>
    </citation>
    <scope>NUCLEOTIDE SEQUENCE [LARGE SCALE GENOMIC DNA]</scope>
    <source>
        <strain evidence="3 4">CBS 110553</strain>
    </source>
</reference>
<evidence type="ECO:0000313" key="4">
    <source>
        <dbReference type="Proteomes" id="UP000019471"/>
    </source>
</evidence>
<keyword evidence="2" id="KW-0472">Membrane</keyword>
<dbReference type="AlphaFoldDB" id="W9WX32"/>
<accession>W9WX32</accession>
<dbReference type="Proteomes" id="UP000019471">
    <property type="component" value="Unassembled WGS sequence"/>
</dbReference>
<evidence type="ECO:0000256" key="2">
    <source>
        <dbReference type="SAM" id="Phobius"/>
    </source>
</evidence>
<feature type="compositionally biased region" description="Acidic residues" evidence="1">
    <location>
        <begin position="24"/>
        <end position="33"/>
    </location>
</feature>
<keyword evidence="2" id="KW-1133">Transmembrane helix</keyword>